<dbReference type="GO" id="GO:0005739">
    <property type="term" value="C:mitochondrion"/>
    <property type="evidence" value="ECO:0007669"/>
    <property type="project" value="TreeGrafter"/>
</dbReference>
<protein>
    <submittedName>
        <fullName evidence="1">Endoribonuclease l-PSP domain-containing protein</fullName>
    </submittedName>
</protein>
<evidence type="ECO:0000313" key="2">
    <source>
        <dbReference type="Proteomes" id="UP000011668"/>
    </source>
</evidence>
<sequence length="267" mass="29679">MTCNRTSSYRLFLADPLVSPIDGSSAFSVLLTKILGKVYHLTTTMSELTYVNYQGAGQTNSDECHYSQAVIIGDIARTSGQGGWDDSGEVKANDAKGQVDLAFENVDKALRAVGLRGWEDVFSVRSYHRDIDTTFPIVVGKFKERIPGHRPTWTCVQVARLAFPAMDIEIEVESLSQAQHELRKEYTSAVDRFEWLGHHTLDCNYNHDAVPATSITSRIAYRDASISPGHDHDQTEGRTHLSILDSSRSYFAGTLTQVFHMTTTGLD</sequence>
<keyword evidence="2" id="KW-1185">Reference proteome</keyword>
<dbReference type="GO" id="GO:0019239">
    <property type="term" value="F:deaminase activity"/>
    <property type="evidence" value="ECO:0007669"/>
    <property type="project" value="TreeGrafter"/>
</dbReference>
<dbReference type="SUPFAM" id="SSF55298">
    <property type="entry name" value="YjgF-like"/>
    <property type="match status" value="1"/>
</dbReference>
<dbReference type="PANTHER" id="PTHR11803">
    <property type="entry name" value="2-IMINOBUTANOATE/2-IMINOPROPANOATE DEAMINASE RIDA"/>
    <property type="match status" value="1"/>
</dbReference>
<dbReference type="STRING" id="983506.L8WS70"/>
<proteinExistence type="predicted"/>
<evidence type="ECO:0000313" key="1">
    <source>
        <dbReference type="EMBL" id="ELU39588.1"/>
    </source>
</evidence>
<dbReference type="GO" id="GO:0005829">
    <property type="term" value="C:cytosol"/>
    <property type="evidence" value="ECO:0007669"/>
    <property type="project" value="TreeGrafter"/>
</dbReference>
<dbReference type="Gene3D" id="3.30.1330.40">
    <property type="entry name" value="RutC-like"/>
    <property type="match status" value="1"/>
</dbReference>
<dbReference type="Pfam" id="PF01042">
    <property type="entry name" value="Ribonuc_L-PSP"/>
    <property type="match status" value="1"/>
</dbReference>
<dbReference type="AlphaFoldDB" id="L8WS70"/>
<dbReference type="InterPro" id="IPR006175">
    <property type="entry name" value="YjgF/YER057c/UK114"/>
</dbReference>
<name>L8WS70_THACA</name>
<dbReference type="OrthoDB" id="309640at2759"/>
<comment type="caution">
    <text evidence="1">The sequence shown here is derived from an EMBL/GenBank/DDBJ whole genome shotgun (WGS) entry which is preliminary data.</text>
</comment>
<dbReference type="PANTHER" id="PTHR11803:SF39">
    <property type="entry name" value="2-IMINOBUTANOATE_2-IMINOPROPANOATE DEAMINASE"/>
    <property type="match status" value="1"/>
</dbReference>
<accession>L8WS70</accession>
<dbReference type="EMBL" id="AFRT01001692">
    <property type="protein sequence ID" value="ELU39588.1"/>
    <property type="molecule type" value="Genomic_DNA"/>
</dbReference>
<reference evidence="1 2" key="1">
    <citation type="journal article" date="2013" name="Nat. Commun.">
        <title>The evolution and pathogenic mechanisms of the rice sheath blight pathogen.</title>
        <authorList>
            <person name="Zheng A."/>
            <person name="Lin R."/>
            <person name="Xu L."/>
            <person name="Qin P."/>
            <person name="Tang C."/>
            <person name="Ai P."/>
            <person name="Zhang D."/>
            <person name="Liu Y."/>
            <person name="Sun Z."/>
            <person name="Feng H."/>
            <person name="Wang Y."/>
            <person name="Chen Y."/>
            <person name="Liang X."/>
            <person name="Fu R."/>
            <person name="Li Q."/>
            <person name="Zhang J."/>
            <person name="Yu X."/>
            <person name="Xie Z."/>
            <person name="Ding L."/>
            <person name="Guan P."/>
            <person name="Tang J."/>
            <person name="Liang Y."/>
            <person name="Wang S."/>
            <person name="Deng Q."/>
            <person name="Li S."/>
            <person name="Zhu J."/>
            <person name="Wang L."/>
            <person name="Liu H."/>
            <person name="Li P."/>
        </authorList>
    </citation>
    <scope>NUCLEOTIDE SEQUENCE [LARGE SCALE GENOMIC DNA]</scope>
    <source>
        <strain evidence="2">AG-1 IA</strain>
    </source>
</reference>
<organism evidence="1 2">
    <name type="scientific">Thanatephorus cucumeris (strain AG1-IA)</name>
    <name type="common">Rice sheath blight fungus</name>
    <name type="synonym">Rhizoctonia solani</name>
    <dbReference type="NCBI Taxonomy" id="983506"/>
    <lineage>
        <taxon>Eukaryota</taxon>
        <taxon>Fungi</taxon>
        <taxon>Dikarya</taxon>
        <taxon>Basidiomycota</taxon>
        <taxon>Agaricomycotina</taxon>
        <taxon>Agaricomycetes</taxon>
        <taxon>Cantharellales</taxon>
        <taxon>Ceratobasidiaceae</taxon>
        <taxon>Rhizoctonia</taxon>
        <taxon>Rhizoctonia solani AG-1</taxon>
    </lineage>
</organism>
<dbReference type="HOGENOM" id="CLU_1042747_0_0_1"/>
<dbReference type="InterPro" id="IPR035959">
    <property type="entry name" value="RutC-like_sf"/>
</dbReference>
<dbReference type="Proteomes" id="UP000011668">
    <property type="component" value="Unassembled WGS sequence"/>
</dbReference>
<gene>
    <name evidence="1" type="ORF">AG1IA_06380</name>
</gene>